<dbReference type="EMBL" id="QXCT01000002">
    <property type="protein sequence ID" value="MDW9256818.1"/>
    <property type="molecule type" value="Genomic_DNA"/>
</dbReference>
<dbReference type="Proteomes" id="UP001272137">
    <property type="component" value="Unassembled WGS sequence"/>
</dbReference>
<proteinExistence type="predicted"/>
<keyword evidence="2" id="KW-0732">Signal</keyword>
<organism evidence="3 4">
    <name type="scientific">Burkholderia thailandensis</name>
    <dbReference type="NCBI Taxonomy" id="57975"/>
    <lineage>
        <taxon>Bacteria</taxon>
        <taxon>Pseudomonadati</taxon>
        <taxon>Pseudomonadota</taxon>
        <taxon>Betaproteobacteria</taxon>
        <taxon>Burkholderiales</taxon>
        <taxon>Burkholderiaceae</taxon>
        <taxon>Burkholderia</taxon>
        <taxon>pseudomallei group</taxon>
    </lineage>
</organism>
<evidence type="ECO:0000313" key="4">
    <source>
        <dbReference type="Proteomes" id="UP001272137"/>
    </source>
</evidence>
<comment type="caution">
    <text evidence="3">The sequence shown here is derived from an EMBL/GenBank/DDBJ whole genome shotgun (WGS) entry which is preliminary data.</text>
</comment>
<feature type="chain" id="PRO_5043779435" evidence="2">
    <location>
        <begin position="23"/>
        <end position="75"/>
    </location>
</feature>
<feature type="region of interest" description="Disordered" evidence="1">
    <location>
        <begin position="32"/>
        <end position="75"/>
    </location>
</feature>
<dbReference type="RefSeq" id="WP_019255244.1">
    <property type="nucleotide sequence ID" value="NZ_JALGJC010000003.1"/>
</dbReference>
<dbReference type="AlphaFoldDB" id="A0AAW9D4I0"/>
<evidence type="ECO:0000256" key="1">
    <source>
        <dbReference type="SAM" id="MobiDB-lite"/>
    </source>
</evidence>
<reference evidence="3" key="1">
    <citation type="submission" date="2018-08" db="EMBL/GenBank/DDBJ databases">
        <title>Identification of Burkholderia cepacia strains that express a Burkholderia pseudomallei-like capsular polysaccharide.</title>
        <authorList>
            <person name="Burtnick M.N."/>
            <person name="Vongsouvath M."/>
            <person name="Newton P."/>
            <person name="Wuthiekanun V."/>
            <person name="Limmathurotsakul D."/>
            <person name="Brett P.J."/>
            <person name="Chantratita N."/>
            <person name="Dance D.A."/>
        </authorList>
    </citation>
    <scope>NUCLEOTIDE SEQUENCE</scope>
    <source>
        <strain evidence="3">SBXCC001</strain>
    </source>
</reference>
<evidence type="ECO:0000256" key="2">
    <source>
        <dbReference type="SAM" id="SignalP"/>
    </source>
</evidence>
<feature type="signal peptide" evidence="2">
    <location>
        <begin position="1"/>
        <end position="22"/>
    </location>
</feature>
<name>A0AAW9D4I0_BURTH</name>
<evidence type="ECO:0000313" key="3">
    <source>
        <dbReference type="EMBL" id="MDW9256818.1"/>
    </source>
</evidence>
<gene>
    <name evidence="3" type="ORF">C7S16_0756</name>
</gene>
<protein>
    <submittedName>
        <fullName evidence="3">Uncharacterized protein</fullName>
    </submittedName>
</protein>
<feature type="compositionally biased region" description="Basic residues" evidence="1">
    <location>
        <begin position="50"/>
        <end position="75"/>
    </location>
</feature>
<accession>A0AAW9D4I0</accession>
<sequence length="75" mass="8037">MKLSILVAAACAAFALTSAAYAQTYQFGEGQANLPGGAQAAPASHARETARHRKHRAHHARRAHAVRAPRTYAHH</sequence>